<protein>
    <submittedName>
        <fullName evidence="2">Unc-22</fullName>
    </submittedName>
</protein>
<organism evidence="2 3">
    <name type="scientific">Cordylochernes scorpioides</name>
    <dbReference type="NCBI Taxonomy" id="51811"/>
    <lineage>
        <taxon>Eukaryota</taxon>
        <taxon>Metazoa</taxon>
        <taxon>Ecdysozoa</taxon>
        <taxon>Arthropoda</taxon>
        <taxon>Chelicerata</taxon>
        <taxon>Arachnida</taxon>
        <taxon>Pseudoscorpiones</taxon>
        <taxon>Cheliferoidea</taxon>
        <taxon>Chernetidae</taxon>
        <taxon>Cordylochernes</taxon>
    </lineage>
</organism>
<evidence type="ECO:0000256" key="1">
    <source>
        <dbReference type="SAM" id="MobiDB-lite"/>
    </source>
</evidence>
<evidence type="ECO:0000313" key="2">
    <source>
        <dbReference type="EMBL" id="UYV79456.1"/>
    </source>
</evidence>
<sequence length="135" mass="14671">MKITKVKDEYIITLEIRVSSLSQPAVDNLDPLFPMQDPKGPDGGAYKCVIKNKKGEISANLNLKLEDAGDEGAPTFVEKPRSCPWTVERGIDGVPGESQAKPDVSWTCEGQDIKPSPESSKQSRKTSLPESTISP</sequence>
<reference evidence="2 3" key="1">
    <citation type="submission" date="2022-01" db="EMBL/GenBank/DDBJ databases">
        <title>A chromosomal length assembly of Cordylochernes scorpioides.</title>
        <authorList>
            <person name="Zeh D."/>
            <person name="Zeh J."/>
        </authorList>
    </citation>
    <scope>NUCLEOTIDE SEQUENCE [LARGE SCALE GENOMIC DNA]</scope>
    <source>
        <strain evidence="2">IN4F17</strain>
        <tissue evidence="2">Whole Body</tissue>
    </source>
</reference>
<feature type="region of interest" description="Disordered" evidence="1">
    <location>
        <begin position="87"/>
        <end position="135"/>
    </location>
</feature>
<gene>
    <name evidence="2" type="ORF">LAZ67_17002671</name>
</gene>
<name>A0ABY6LGS7_9ARAC</name>
<keyword evidence="3" id="KW-1185">Reference proteome</keyword>
<dbReference type="EMBL" id="CP092879">
    <property type="protein sequence ID" value="UYV79456.1"/>
    <property type="molecule type" value="Genomic_DNA"/>
</dbReference>
<feature type="compositionally biased region" description="Polar residues" evidence="1">
    <location>
        <begin position="117"/>
        <end position="135"/>
    </location>
</feature>
<proteinExistence type="predicted"/>
<dbReference type="Proteomes" id="UP001235939">
    <property type="component" value="Chromosome 17"/>
</dbReference>
<accession>A0ABY6LGS7</accession>
<evidence type="ECO:0000313" key="3">
    <source>
        <dbReference type="Proteomes" id="UP001235939"/>
    </source>
</evidence>